<name>A0A7M7NMW2_STRPU</name>
<feature type="region of interest" description="Disordered" evidence="1">
    <location>
        <begin position="326"/>
        <end position="350"/>
    </location>
</feature>
<dbReference type="GeneID" id="577341"/>
<dbReference type="Pfam" id="PF17690">
    <property type="entry name" value="DUF5537"/>
    <property type="match status" value="1"/>
</dbReference>
<reference evidence="2" key="2">
    <citation type="submission" date="2021-01" db="UniProtKB">
        <authorList>
            <consortium name="EnsemblMetazoa"/>
        </authorList>
    </citation>
    <scope>IDENTIFICATION</scope>
</reference>
<dbReference type="RefSeq" id="XP_030839014.1">
    <property type="nucleotide sequence ID" value="XM_030983154.1"/>
</dbReference>
<reference evidence="3" key="1">
    <citation type="submission" date="2015-02" db="EMBL/GenBank/DDBJ databases">
        <title>Genome sequencing for Strongylocentrotus purpuratus.</title>
        <authorList>
            <person name="Murali S."/>
            <person name="Liu Y."/>
            <person name="Vee V."/>
            <person name="English A."/>
            <person name="Wang M."/>
            <person name="Skinner E."/>
            <person name="Han Y."/>
            <person name="Muzny D.M."/>
            <person name="Worley K.C."/>
            <person name="Gibbs R.A."/>
        </authorList>
    </citation>
    <scope>NUCLEOTIDE SEQUENCE</scope>
</reference>
<sequence>MQGDWWSSGNYASLKEFQQSSDQAGWDSAVATPSVVTLTVHPITDSYPVGLANRSGTGSVAVSGTSPRHWPCNQSTYPSYGVASSTSHLILAAQRRKRLHFNQQKMHSRKLGFGSQNDIIEPDLSWTSFFEHQRTQAAGSSNSTSYSNQDGVQGSSPVVSSSGQSSDISRQMSSEDLKHFERKLEREREKRIHTEAPPSSSSRLDARVGSESGPQFDLNNMRRNGFRPTSKNSFMRDQPNVHLTSFRHGHAPPAPVVNTIASLSITSAGTPTSLSSSGASGALRGQSMGFGNRETSGGGLNTGSSMGSQGRTSNVKTRTRAAFLSGQSEKYKQNQYPFHDPASGATPDFNQRLAELTSLESDTIRYERTKKAKKKTKQDSG</sequence>
<evidence type="ECO:0000313" key="2">
    <source>
        <dbReference type="EnsemblMetazoa" id="XP_030839014"/>
    </source>
</evidence>
<feature type="compositionally biased region" description="Basic and acidic residues" evidence="1">
    <location>
        <begin position="173"/>
        <end position="194"/>
    </location>
</feature>
<dbReference type="OMA" id="QNDIIEP"/>
<feature type="compositionally biased region" description="Polar residues" evidence="1">
    <location>
        <begin position="137"/>
        <end position="150"/>
    </location>
</feature>
<dbReference type="Proteomes" id="UP000007110">
    <property type="component" value="Unassembled WGS sequence"/>
</dbReference>
<organism evidence="2 3">
    <name type="scientific">Strongylocentrotus purpuratus</name>
    <name type="common">Purple sea urchin</name>
    <dbReference type="NCBI Taxonomy" id="7668"/>
    <lineage>
        <taxon>Eukaryota</taxon>
        <taxon>Metazoa</taxon>
        <taxon>Echinodermata</taxon>
        <taxon>Eleutherozoa</taxon>
        <taxon>Echinozoa</taxon>
        <taxon>Echinoidea</taxon>
        <taxon>Euechinoidea</taxon>
        <taxon>Echinacea</taxon>
        <taxon>Camarodonta</taxon>
        <taxon>Echinidea</taxon>
        <taxon>Strongylocentrotidae</taxon>
        <taxon>Strongylocentrotus</taxon>
    </lineage>
</organism>
<feature type="region of interest" description="Disordered" evidence="1">
    <location>
        <begin position="295"/>
        <end position="314"/>
    </location>
</feature>
<dbReference type="OrthoDB" id="9888309at2759"/>
<feature type="region of interest" description="Disordered" evidence="1">
    <location>
        <begin position="137"/>
        <end position="223"/>
    </location>
</feature>
<dbReference type="EnsemblMetazoa" id="XM_030983154">
    <property type="protein sequence ID" value="XP_030839014"/>
    <property type="gene ID" value="LOC577341"/>
</dbReference>
<dbReference type="AlphaFoldDB" id="A0A7M7NMW2"/>
<keyword evidence="3" id="KW-1185">Reference proteome</keyword>
<accession>A0A7M7NMW2</accession>
<protein>
    <submittedName>
        <fullName evidence="2">Uncharacterized protein</fullName>
    </submittedName>
</protein>
<feature type="compositionally biased region" description="Polar residues" evidence="1">
    <location>
        <begin position="326"/>
        <end position="336"/>
    </location>
</feature>
<dbReference type="InParanoid" id="A0A7M7NMW2"/>
<evidence type="ECO:0000313" key="3">
    <source>
        <dbReference type="Proteomes" id="UP000007110"/>
    </source>
</evidence>
<feature type="compositionally biased region" description="Low complexity" evidence="1">
    <location>
        <begin position="151"/>
        <end position="172"/>
    </location>
</feature>
<proteinExistence type="predicted"/>
<feature type="compositionally biased region" description="Polar residues" evidence="1">
    <location>
        <begin position="302"/>
        <end position="314"/>
    </location>
</feature>
<dbReference type="InterPro" id="IPR040505">
    <property type="entry name" value="DUF5537"/>
</dbReference>
<evidence type="ECO:0000256" key="1">
    <source>
        <dbReference type="SAM" id="MobiDB-lite"/>
    </source>
</evidence>